<dbReference type="AlphaFoldDB" id="A0A099NQZ3"/>
<organism evidence="2 3">
    <name type="scientific">Pichia kudriavzevii</name>
    <name type="common">Yeast</name>
    <name type="synonym">Issatchenkia orientalis</name>
    <dbReference type="NCBI Taxonomy" id="4909"/>
    <lineage>
        <taxon>Eukaryota</taxon>
        <taxon>Fungi</taxon>
        <taxon>Dikarya</taxon>
        <taxon>Ascomycota</taxon>
        <taxon>Saccharomycotina</taxon>
        <taxon>Pichiomycetes</taxon>
        <taxon>Pichiales</taxon>
        <taxon>Pichiaceae</taxon>
        <taxon>Pichia</taxon>
    </lineage>
</organism>
<sequence>MPSKNSINKPKGNITRQRKSHLASKKRAQRARQAVTSVTQATGSSALVPLSASGGVVVNTVLSNKKARKLERNLKYAQLRREGSVGKGKRVDVEMSGEEIAQAKDKENVYRKALWSVVERSRVQGIPIMTPVGQGTTLGGG</sequence>
<protein>
    <recommendedName>
        <fullName evidence="4">Ribosome biogenesis protein ALB1</fullName>
    </recommendedName>
</protein>
<feature type="non-terminal residue" evidence="2">
    <location>
        <position position="141"/>
    </location>
</feature>
<evidence type="ECO:0000313" key="2">
    <source>
        <dbReference type="EMBL" id="KGK35213.1"/>
    </source>
</evidence>
<accession>A0A099NQZ3</accession>
<dbReference type="EMBL" id="JQFK01000859">
    <property type="protein sequence ID" value="KGK35213.1"/>
    <property type="molecule type" value="Genomic_DNA"/>
</dbReference>
<reference evidence="3" key="1">
    <citation type="journal article" date="2014" name="Microb. Cell Fact.">
        <title>Exploiting Issatchenkia orientalis SD108 for succinic acid production.</title>
        <authorList>
            <person name="Xiao H."/>
            <person name="Shao Z."/>
            <person name="Jiang Y."/>
            <person name="Dole S."/>
            <person name="Zhao H."/>
        </authorList>
    </citation>
    <scope>NUCLEOTIDE SEQUENCE [LARGE SCALE GENOMIC DNA]</scope>
    <source>
        <strain evidence="3">SD108</strain>
    </source>
</reference>
<dbReference type="VEuPathDB" id="FungiDB:C5L36_0E02110"/>
<feature type="region of interest" description="Disordered" evidence="1">
    <location>
        <begin position="1"/>
        <end position="37"/>
    </location>
</feature>
<gene>
    <name evidence="2" type="ORF">JL09_g5637</name>
</gene>
<evidence type="ECO:0000313" key="3">
    <source>
        <dbReference type="Proteomes" id="UP000029867"/>
    </source>
</evidence>
<evidence type="ECO:0000256" key="1">
    <source>
        <dbReference type="SAM" id="MobiDB-lite"/>
    </source>
</evidence>
<dbReference type="Proteomes" id="UP000029867">
    <property type="component" value="Unassembled WGS sequence"/>
</dbReference>
<evidence type="ECO:0008006" key="4">
    <source>
        <dbReference type="Google" id="ProtNLM"/>
    </source>
</evidence>
<dbReference type="HOGENOM" id="CLU_103824_0_0_1"/>
<comment type="caution">
    <text evidence="2">The sequence shown here is derived from an EMBL/GenBank/DDBJ whole genome shotgun (WGS) entry which is preliminary data.</text>
</comment>
<proteinExistence type="predicted"/>
<name>A0A099NQZ3_PICKU</name>
<feature type="compositionally biased region" description="Basic residues" evidence="1">
    <location>
        <begin position="16"/>
        <end position="30"/>
    </location>
</feature>